<evidence type="ECO:0000259" key="1">
    <source>
        <dbReference type="Pfam" id="PF01959"/>
    </source>
</evidence>
<sequence length="194" mass="21150">FLARAERRGFHRFLLPATGVGEESTTGRQLYSRVGDRIVGPAPSREEIPVVSVSAPVDMDSVIERLRLGHRVAVRWSQERVIPLESLVAARSRPGTLWVVTQRIEEIPGFLGALEHGADTIVIELGSPDAIDALEAVLESRAIPLTLERVPIRRIVPVGGGDRVIVDTTSLLRPEEGLVGGERRPPSSLHVATR</sequence>
<dbReference type="EC" id="4.2.3.4" evidence="2"/>
<evidence type="ECO:0000313" key="2">
    <source>
        <dbReference type="EMBL" id="EQD35539.1"/>
    </source>
</evidence>
<organism evidence="2">
    <name type="scientific">mine drainage metagenome</name>
    <dbReference type="NCBI Taxonomy" id="410659"/>
    <lineage>
        <taxon>unclassified sequences</taxon>
        <taxon>metagenomes</taxon>
        <taxon>ecological metagenomes</taxon>
    </lineage>
</organism>
<proteinExistence type="predicted"/>
<feature type="non-terminal residue" evidence="2">
    <location>
        <position position="194"/>
    </location>
</feature>
<dbReference type="EMBL" id="AUZY01011266">
    <property type="protein sequence ID" value="EQD35539.1"/>
    <property type="molecule type" value="Genomic_DNA"/>
</dbReference>
<dbReference type="GO" id="GO:0009073">
    <property type="term" value="P:aromatic amino acid family biosynthetic process"/>
    <property type="evidence" value="ECO:0007669"/>
    <property type="project" value="InterPro"/>
</dbReference>
<feature type="domain" description="3-dehydroquinate synthase N-terminal" evidence="1">
    <location>
        <begin position="45"/>
        <end position="137"/>
    </location>
</feature>
<keyword evidence="2" id="KW-0456">Lyase</keyword>
<reference evidence="2" key="2">
    <citation type="journal article" date="2014" name="ISME J.">
        <title>Microbial stratification in low pH oxic and suboxic macroscopic growths along an acid mine drainage.</title>
        <authorList>
            <person name="Mendez-Garcia C."/>
            <person name="Mesa V."/>
            <person name="Sprenger R.R."/>
            <person name="Richter M."/>
            <person name="Diez M.S."/>
            <person name="Solano J."/>
            <person name="Bargiela R."/>
            <person name="Golyshina O.V."/>
            <person name="Manteca A."/>
            <person name="Ramos J.L."/>
            <person name="Gallego J.R."/>
            <person name="Llorente I."/>
            <person name="Martins Dos Santos V.A."/>
            <person name="Jensen O.N."/>
            <person name="Pelaez A.I."/>
            <person name="Sanchez J."/>
            <person name="Ferrer M."/>
        </authorList>
    </citation>
    <scope>NUCLEOTIDE SEQUENCE</scope>
</reference>
<dbReference type="AlphaFoldDB" id="T1A3B6"/>
<protein>
    <submittedName>
        <fullName evidence="2">3-dehydroquinate synthase</fullName>
        <ecNumber evidence="2">4.2.3.4</ecNumber>
    </submittedName>
</protein>
<accession>T1A3B6</accession>
<dbReference type="GO" id="GO:0003856">
    <property type="term" value="F:3-dehydroquinate synthase activity"/>
    <property type="evidence" value="ECO:0007669"/>
    <property type="project" value="UniProtKB-EC"/>
</dbReference>
<dbReference type="InterPro" id="IPR030960">
    <property type="entry name" value="DHQS/DOIS_N"/>
</dbReference>
<reference evidence="2" key="1">
    <citation type="submission" date="2013-08" db="EMBL/GenBank/DDBJ databases">
        <authorList>
            <person name="Mendez C."/>
            <person name="Richter M."/>
            <person name="Ferrer M."/>
            <person name="Sanchez J."/>
        </authorList>
    </citation>
    <scope>NUCLEOTIDE SEQUENCE</scope>
</reference>
<gene>
    <name evidence="2" type="ORF">B1B_16897</name>
</gene>
<name>T1A3B6_9ZZZZ</name>
<comment type="caution">
    <text evidence="2">The sequence shown here is derived from an EMBL/GenBank/DDBJ whole genome shotgun (WGS) entry which is preliminary data.</text>
</comment>
<feature type="non-terminal residue" evidence="2">
    <location>
        <position position="1"/>
    </location>
</feature>
<dbReference type="GO" id="GO:0016491">
    <property type="term" value="F:oxidoreductase activity"/>
    <property type="evidence" value="ECO:0007669"/>
    <property type="project" value="InterPro"/>
</dbReference>
<dbReference type="Pfam" id="PF01959">
    <property type="entry name" value="DHQS"/>
    <property type="match status" value="1"/>
</dbReference>